<protein>
    <submittedName>
        <fullName evidence="3">Uncharacterized protein</fullName>
    </submittedName>
</protein>
<dbReference type="Proteomes" id="UP001162318">
    <property type="component" value="Unassembled WGS sequence"/>
</dbReference>
<dbReference type="EMBL" id="JAOCKX010000026">
    <property type="protein sequence ID" value="MDH2132864.1"/>
    <property type="molecule type" value="Genomic_DNA"/>
</dbReference>
<comment type="caution">
    <text evidence="3">The sequence shown here is derived from an EMBL/GenBank/DDBJ whole genome shotgun (WGS) entry which is preliminary data.</text>
</comment>
<evidence type="ECO:0000256" key="2">
    <source>
        <dbReference type="SAM" id="SignalP"/>
    </source>
</evidence>
<reference evidence="3" key="1">
    <citation type="submission" date="2022-09" db="EMBL/GenBank/DDBJ databases">
        <title>Intensive care unit water sources are persistently colonized with multi-drug resistant bacteria and are the site of extensive horizontal gene transfer of antibiotic resistance genes.</title>
        <authorList>
            <person name="Diorio-Toth L."/>
        </authorList>
    </citation>
    <scope>NUCLEOTIDE SEQUENCE</scope>
    <source>
        <strain evidence="3">GD03659</strain>
    </source>
</reference>
<evidence type="ECO:0000313" key="3">
    <source>
        <dbReference type="EMBL" id="MDH2132864.1"/>
    </source>
</evidence>
<name>A0AA42WW36_SPHYA</name>
<evidence type="ECO:0000313" key="4">
    <source>
        <dbReference type="Proteomes" id="UP001162318"/>
    </source>
</evidence>
<feature type="region of interest" description="Disordered" evidence="1">
    <location>
        <begin position="87"/>
        <end position="109"/>
    </location>
</feature>
<dbReference type="AlphaFoldDB" id="A0AA42WW36"/>
<feature type="chain" id="PRO_5041268308" evidence="2">
    <location>
        <begin position="25"/>
        <end position="109"/>
    </location>
</feature>
<dbReference type="RefSeq" id="WP_279776255.1">
    <property type="nucleotide sequence ID" value="NZ_JAOCKX010000026.1"/>
</dbReference>
<organism evidence="3 4">
    <name type="scientific">Sphingobium yanoikuyae</name>
    <name type="common">Sphingomonas yanoikuyae</name>
    <dbReference type="NCBI Taxonomy" id="13690"/>
    <lineage>
        <taxon>Bacteria</taxon>
        <taxon>Pseudomonadati</taxon>
        <taxon>Pseudomonadota</taxon>
        <taxon>Alphaproteobacteria</taxon>
        <taxon>Sphingomonadales</taxon>
        <taxon>Sphingomonadaceae</taxon>
        <taxon>Sphingobium</taxon>
    </lineage>
</organism>
<sequence length="109" mass="11666">MRTFLPFLTCLMLVLTGFSSMAHASETVNGSFAGIEFTAHSAGDSDEVPSDADKNVPHHHNNCHGHCVGEPARTAFSEAQVLMSPKPMAKPAGLLDGRDNMVHLRPPQA</sequence>
<keyword evidence="2" id="KW-0732">Signal</keyword>
<proteinExistence type="predicted"/>
<evidence type="ECO:0000256" key="1">
    <source>
        <dbReference type="SAM" id="MobiDB-lite"/>
    </source>
</evidence>
<feature type="signal peptide" evidence="2">
    <location>
        <begin position="1"/>
        <end position="24"/>
    </location>
</feature>
<gene>
    <name evidence="3" type="ORF">N5J77_17180</name>
</gene>
<accession>A0AA42WW36</accession>